<dbReference type="EMBL" id="BMPP01000001">
    <property type="protein sequence ID" value="GGK13873.1"/>
    <property type="molecule type" value="Genomic_DNA"/>
</dbReference>
<evidence type="ECO:0000313" key="1">
    <source>
        <dbReference type="EMBL" id="GGK13873.1"/>
    </source>
</evidence>
<dbReference type="RefSeq" id="WP_189004020.1">
    <property type="nucleotide sequence ID" value="NZ_BMPP01000001.1"/>
</dbReference>
<protein>
    <submittedName>
        <fullName evidence="1">Uncharacterized protein</fullName>
    </submittedName>
</protein>
<keyword evidence="2" id="KW-1185">Reference proteome</keyword>
<reference evidence="2" key="1">
    <citation type="journal article" date="2019" name="Int. J. Syst. Evol. Microbiol.">
        <title>The Global Catalogue of Microorganisms (GCM) 10K type strain sequencing project: providing services to taxonomists for standard genome sequencing and annotation.</title>
        <authorList>
            <consortium name="The Broad Institute Genomics Platform"/>
            <consortium name="The Broad Institute Genome Sequencing Center for Infectious Disease"/>
            <person name="Wu L."/>
            <person name="Ma J."/>
        </authorList>
    </citation>
    <scope>NUCLEOTIDE SEQUENCE [LARGE SCALE GENOMIC DNA]</scope>
    <source>
        <strain evidence="2">JCM 30331</strain>
    </source>
</reference>
<comment type="caution">
    <text evidence="1">The sequence shown here is derived from an EMBL/GenBank/DDBJ whole genome shotgun (WGS) entry which is preliminary data.</text>
</comment>
<evidence type="ECO:0000313" key="2">
    <source>
        <dbReference type="Proteomes" id="UP000647587"/>
    </source>
</evidence>
<dbReference type="Proteomes" id="UP000647587">
    <property type="component" value="Unassembled WGS sequence"/>
</dbReference>
<gene>
    <name evidence="1" type="ORF">GCM10008955_04020</name>
</gene>
<organism evidence="1 2">
    <name type="scientific">Deinococcus malanensis</name>
    <dbReference type="NCBI Taxonomy" id="1706855"/>
    <lineage>
        <taxon>Bacteria</taxon>
        <taxon>Thermotogati</taxon>
        <taxon>Deinococcota</taxon>
        <taxon>Deinococci</taxon>
        <taxon>Deinococcales</taxon>
        <taxon>Deinococcaceae</taxon>
        <taxon>Deinococcus</taxon>
    </lineage>
</organism>
<sequence>MREGYLYAPAQKELFNGVKPGDRVSTGRLTRPWLAVTHEVTSVLVSGWPGRLLRVSVVEPQTEAEQVAMKEANANLGRAPAFTRALAVDVLEELSPGLVFGQHGDVILPVIDLAWRIDERTARALLAAEHPRAGEVYQTAWDQRLEHHPVPTPAPDGFSRSTTPIGMPGSPIGTCPLLISGGVRESARRAWGEAAEYLEHDEPVLAEPWTSAVFSLLHAAFALGAPDHVEEPEVLLQAWRTVHRDGDVPAFTNTQ</sequence>
<name>A0ABQ2EJG0_9DEIO</name>
<proteinExistence type="predicted"/>
<accession>A0ABQ2EJG0</accession>